<dbReference type="AlphaFoldDB" id="A0ABD6AYK6"/>
<dbReference type="Pfam" id="PF26267">
    <property type="entry name" value="DUF8070"/>
    <property type="match status" value="1"/>
</dbReference>
<dbReference type="Proteomes" id="UP001597187">
    <property type="component" value="Unassembled WGS sequence"/>
</dbReference>
<proteinExistence type="predicted"/>
<feature type="domain" description="DUF8070" evidence="2">
    <location>
        <begin position="1"/>
        <end position="110"/>
    </location>
</feature>
<feature type="transmembrane region" description="Helical" evidence="1">
    <location>
        <begin position="88"/>
        <end position="107"/>
    </location>
</feature>
<organism evidence="3 4">
    <name type="scientific">Halomarina rubra</name>
    <dbReference type="NCBI Taxonomy" id="2071873"/>
    <lineage>
        <taxon>Archaea</taxon>
        <taxon>Methanobacteriati</taxon>
        <taxon>Methanobacteriota</taxon>
        <taxon>Stenosarchaea group</taxon>
        <taxon>Halobacteria</taxon>
        <taxon>Halobacteriales</taxon>
        <taxon>Natronomonadaceae</taxon>
        <taxon>Halomarina</taxon>
    </lineage>
</organism>
<feature type="transmembrane region" description="Helical" evidence="1">
    <location>
        <begin position="34"/>
        <end position="53"/>
    </location>
</feature>
<dbReference type="EMBL" id="JBHUDC010000008">
    <property type="protein sequence ID" value="MFD1514652.1"/>
    <property type="molecule type" value="Genomic_DNA"/>
</dbReference>
<keyword evidence="4" id="KW-1185">Reference proteome</keyword>
<evidence type="ECO:0000313" key="3">
    <source>
        <dbReference type="EMBL" id="MFD1514652.1"/>
    </source>
</evidence>
<protein>
    <recommendedName>
        <fullName evidence="2">DUF8070 domain-containing protein</fullName>
    </recommendedName>
</protein>
<dbReference type="InterPro" id="IPR058383">
    <property type="entry name" value="DUF8070"/>
</dbReference>
<keyword evidence="1" id="KW-0472">Membrane</keyword>
<accession>A0ABD6AYK6</accession>
<keyword evidence="1" id="KW-0812">Transmembrane</keyword>
<gene>
    <name evidence="3" type="ORF">ACFSBT_15335</name>
</gene>
<evidence type="ECO:0000313" key="4">
    <source>
        <dbReference type="Proteomes" id="UP001597187"/>
    </source>
</evidence>
<evidence type="ECO:0000259" key="2">
    <source>
        <dbReference type="Pfam" id="PF26267"/>
    </source>
</evidence>
<sequence length="111" mass="11444">MNLKPLLKPFLLFTCLLALLTVGAVYVATHSGLYMLVLVGCGVTLVALGSGAAGQTNSGIRAEETEMMADGGGFWPDAITAGSLRLSLLFYGLGVVLWSVVVLAALGDTLV</sequence>
<keyword evidence="1" id="KW-1133">Transmembrane helix</keyword>
<dbReference type="RefSeq" id="WP_250874594.1">
    <property type="nucleotide sequence ID" value="NZ_JALXFV010000008.1"/>
</dbReference>
<name>A0ABD6AYK6_9EURY</name>
<evidence type="ECO:0000256" key="1">
    <source>
        <dbReference type="SAM" id="Phobius"/>
    </source>
</evidence>
<comment type="caution">
    <text evidence="3">The sequence shown here is derived from an EMBL/GenBank/DDBJ whole genome shotgun (WGS) entry which is preliminary data.</text>
</comment>
<reference evidence="3 4" key="1">
    <citation type="journal article" date="2019" name="Int. J. Syst. Evol. Microbiol.">
        <title>The Global Catalogue of Microorganisms (GCM) 10K type strain sequencing project: providing services to taxonomists for standard genome sequencing and annotation.</title>
        <authorList>
            <consortium name="The Broad Institute Genomics Platform"/>
            <consortium name="The Broad Institute Genome Sequencing Center for Infectious Disease"/>
            <person name="Wu L."/>
            <person name="Ma J."/>
        </authorList>
    </citation>
    <scope>NUCLEOTIDE SEQUENCE [LARGE SCALE GENOMIC DNA]</scope>
    <source>
        <strain evidence="3 4">CGMCC 1.12563</strain>
    </source>
</reference>